<feature type="chain" id="PRO_5022065650" description="DUF3828 domain-containing protein" evidence="1">
    <location>
        <begin position="21"/>
        <end position="161"/>
    </location>
</feature>
<comment type="caution">
    <text evidence="2">The sequence shown here is derived from an EMBL/GenBank/DDBJ whole genome shotgun (WGS) entry which is preliminary data.</text>
</comment>
<organism evidence="2 3">
    <name type="scientific">Mucilaginibacter corticis</name>
    <dbReference type="NCBI Taxonomy" id="2597670"/>
    <lineage>
        <taxon>Bacteria</taxon>
        <taxon>Pseudomonadati</taxon>
        <taxon>Bacteroidota</taxon>
        <taxon>Sphingobacteriia</taxon>
        <taxon>Sphingobacteriales</taxon>
        <taxon>Sphingobacteriaceae</taxon>
        <taxon>Mucilaginibacter</taxon>
    </lineage>
</organism>
<accession>A0A556MSN6</accession>
<keyword evidence="3" id="KW-1185">Reference proteome</keyword>
<gene>
    <name evidence="2" type="ORF">FO440_01855</name>
</gene>
<protein>
    <recommendedName>
        <fullName evidence="4">DUF3828 domain-containing protein</fullName>
    </recommendedName>
</protein>
<dbReference type="OrthoDB" id="665409at2"/>
<name>A0A556MSN6_9SPHI</name>
<evidence type="ECO:0000256" key="1">
    <source>
        <dbReference type="SAM" id="SignalP"/>
    </source>
</evidence>
<dbReference type="AlphaFoldDB" id="A0A556MSN6"/>
<dbReference type="EMBL" id="VLPK01000001">
    <property type="protein sequence ID" value="TSJ42960.1"/>
    <property type="molecule type" value="Genomic_DNA"/>
</dbReference>
<proteinExistence type="predicted"/>
<keyword evidence="1" id="KW-0732">Signal</keyword>
<evidence type="ECO:0000313" key="2">
    <source>
        <dbReference type="EMBL" id="TSJ42960.1"/>
    </source>
</evidence>
<evidence type="ECO:0008006" key="4">
    <source>
        <dbReference type="Google" id="ProtNLM"/>
    </source>
</evidence>
<dbReference type="RefSeq" id="WP_144246525.1">
    <property type="nucleotide sequence ID" value="NZ_VLPK01000001.1"/>
</dbReference>
<sequence>MKKILLVLILLLTVTLSSSAQNTPADNQAIQRLKEFYTIYNKTFYTNFKKMNFMLLQAKLDLVRKKYCTKKLYNDLRISNLKGEDVEHDFIVSDLYTDSLRAKTINVIKDHTETGHYIVSYLAPISVGKVKELKAIFDVGMVKEEGVYKIAALADNTMYPR</sequence>
<evidence type="ECO:0000313" key="3">
    <source>
        <dbReference type="Proteomes" id="UP000318733"/>
    </source>
</evidence>
<dbReference type="Proteomes" id="UP000318733">
    <property type="component" value="Unassembled WGS sequence"/>
</dbReference>
<feature type="signal peptide" evidence="1">
    <location>
        <begin position="1"/>
        <end position="20"/>
    </location>
</feature>
<reference evidence="2 3" key="1">
    <citation type="submission" date="2019-07" db="EMBL/GenBank/DDBJ databases">
        <authorList>
            <person name="Huq M.A."/>
        </authorList>
    </citation>
    <scope>NUCLEOTIDE SEQUENCE [LARGE SCALE GENOMIC DNA]</scope>
    <source>
        <strain evidence="2 3">MAH-19</strain>
    </source>
</reference>
<dbReference type="Gene3D" id="3.10.450.50">
    <property type="match status" value="1"/>
</dbReference>